<dbReference type="Pfam" id="PF21537">
    <property type="entry name" value="DUF1980_C"/>
    <property type="match status" value="1"/>
</dbReference>
<dbReference type="PANTHER" id="PTHR40047:SF1">
    <property type="entry name" value="UPF0703 PROTEIN YCGQ"/>
    <property type="match status" value="1"/>
</dbReference>
<reference evidence="3" key="1">
    <citation type="submission" date="2017-10" db="EMBL/GenBank/DDBJ databases">
        <title>Draft genome sequence of the planktic cyanobacteria Tychonema bourrellyi isolated from alpine lentic freshwater.</title>
        <authorList>
            <person name="Tett A."/>
            <person name="Armanini F."/>
            <person name="Asnicar F."/>
            <person name="Boscaini A."/>
            <person name="Pasolli E."/>
            <person name="Zolfo M."/>
            <person name="Donati C."/>
            <person name="Salmaso N."/>
            <person name="Segata N."/>
        </authorList>
    </citation>
    <scope>NUCLEOTIDE SEQUENCE</scope>
    <source>
        <strain evidence="3">FEM_GT703</strain>
    </source>
</reference>
<dbReference type="OrthoDB" id="9770408at2"/>
<evidence type="ECO:0000256" key="1">
    <source>
        <dbReference type="SAM" id="Phobius"/>
    </source>
</evidence>
<dbReference type="InterPro" id="IPR052955">
    <property type="entry name" value="UPF0703_membrane_permease"/>
</dbReference>
<proteinExistence type="predicted"/>
<keyword evidence="4" id="KW-1185">Reference proteome</keyword>
<evidence type="ECO:0000313" key="3">
    <source>
        <dbReference type="EMBL" id="PHX53851.1"/>
    </source>
</evidence>
<keyword evidence="1" id="KW-0472">Membrane</keyword>
<organism evidence="3 4">
    <name type="scientific">Tychonema bourrellyi FEM_GT703</name>
    <dbReference type="NCBI Taxonomy" id="2040638"/>
    <lineage>
        <taxon>Bacteria</taxon>
        <taxon>Bacillati</taxon>
        <taxon>Cyanobacteriota</taxon>
        <taxon>Cyanophyceae</taxon>
        <taxon>Oscillatoriophycideae</taxon>
        <taxon>Oscillatoriales</taxon>
        <taxon>Microcoleaceae</taxon>
        <taxon>Tychonema</taxon>
    </lineage>
</organism>
<evidence type="ECO:0000259" key="2">
    <source>
        <dbReference type="Pfam" id="PF21537"/>
    </source>
</evidence>
<dbReference type="InterPro" id="IPR048447">
    <property type="entry name" value="DUF1980_C"/>
</dbReference>
<feature type="transmembrane region" description="Helical" evidence="1">
    <location>
        <begin position="9"/>
        <end position="27"/>
    </location>
</feature>
<keyword evidence="1" id="KW-1133">Transmembrane helix</keyword>
<gene>
    <name evidence="3" type="ORF">CP500_019315</name>
</gene>
<accession>A0A2G4EWF2</accession>
<evidence type="ECO:0000313" key="4">
    <source>
        <dbReference type="Proteomes" id="UP000226442"/>
    </source>
</evidence>
<sequence length="262" mass="29368">MTVKKLSPWLDALAILGWGILLLKYWISDKLSILIHPNYFGLTVAGGIGLVFIGGFKTWELIKLDRAKQKSRTSPAIDSPRIAEVEHITLFPPSFGSSLMLSVALIGLLTTPRTFTSQTALERGLTESLPITRLQPQEFRNMTKPEMRSLVEWVRLLNFNPEPDTYIGQKVKVQGFVIHPPNIAEQYLWIGRFIITCCAADAYPVGLPVKLPIGQSRVTFPPDSWLEIEGEAIAQELQGKRKLTIQAVSLKSIPEPKNPYDY</sequence>
<dbReference type="NCBIfam" id="TIGR03943">
    <property type="entry name" value="TIGR03943 family putative permease subunit"/>
    <property type="match status" value="1"/>
</dbReference>
<keyword evidence="1" id="KW-0812">Transmembrane</keyword>
<dbReference type="AlphaFoldDB" id="A0A2G4EWF2"/>
<dbReference type="Proteomes" id="UP000226442">
    <property type="component" value="Unassembled WGS sequence"/>
</dbReference>
<feature type="domain" description="DUF1980" evidence="2">
    <location>
        <begin position="161"/>
        <end position="262"/>
    </location>
</feature>
<protein>
    <submittedName>
        <fullName evidence="3">TIGR03943 family protein</fullName>
    </submittedName>
</protein>
<comment type="caution">
    <text evidence="3">The sequence shown here is derived from an EMBL/GenBank/DDBJ whole genome shotgun (WGS) entry which is preliminary data.</text>
</comment>
<dbReference type="PANTHER" id="PTHR40047">
    <property type="entry name" value="UPF0703 PROTEIN YCGQ"/>
    <property type="match status" value="1"/>
</dbReference>
<dbReference type="EMBL" id="NXIB02000149">
    <property type="protein sequence ID" value="PHX53851.1"/>
    <property type="molecule type" value="Genomic_DNA"/>
</dbReference>
<feature type="transmembrane region" description="Helical" evidence="1">
    <location>
        <begin position="39"/>
        <end position="62"/>
    </location>
</feature>
<dbReference type="InterPro" id="IPR015402">
    <property type="entry name" value="DUF1980"/>
</dbReference>
<name>A0A2G4EWF2_9CYAN</name>